<proteinExistence type="predicted"/>
<accession>A0A0S7WNA4</accession>
<keyword evidence="1" id="KW-1133">Transmembrane helix</keyword>
<organism evidence="2 3">
    <name type="scientific">candidate division TA06 bacterium DG_26</name>
    <dbReference type="NCBI Taxonomy" id="1703771"/>
    <lineage>
        <taxon>Bacteria</taxon>
        <taxon>Bacteria division TA06</taxon>
    </lineage>
</organism>
<name>A0A0S7WNA4_UNCT6</name>
<dbReference type="EMBL" id="LIZT01000006">
    <property type="protein sequence ID" value="KPJ51100.1"/>
    <property type="molecule type" value="Genomic_DNA"/>
</dbReference>
<evidence type="ECO:0000313" key="3">
    <source>
        <dbReference type="Proteomes" id="UP000051124"/>
    </source>
</evidence>
<dbReference type="AlphaFoldDB" id="A0A0S7WNA4"/>
<feature type="transmembrane region" description="Helical" evidence="1">
    <location>
        <begin position="9"/>
        <end position="30"/>
    </location>
</feature>
<keyword evidence="1" id="KW-0812">Transmembrane</keyword>
<dbReference type="Proteomes" id="UP000051124">
    <property type="component" value="Unassembled WGS sequence"/>
</dbReference>
<reference evidence="2 3" key="1">
    <citation type="journal article" date="2015" name="Microbiome">
        <title>Genomic resolution of linkages in carbon, nitrogen, and sulfur cycling among widespread estuary sediment bacteria.</title>
        <authorList>
            <person name="Baker B.J."/>
            <person name="Lazar C.S."/>
            <person name="Teske A.P."/>
            <person name="Dick G.J."/>
        </authorList>
    </citation>
    <scope>NUCLEOTIDE SEQUENCE [LARGE SCALE GENOMIC DNA]</scope>
    <source>
        <strain evidence="2">DG_26</strain>
    </source>
</reference>
<protein>
    <recommendedName>
        <fullName evidence="4">Bacterial Pleckstrin homology domain-containing protein</fullName>
    </recommendedName>
</protein>
<gene>
    <name evidence="2" type="ORF">AMJ40_00920</name>
</gene>
<sequence>MERYSHTQVGWVVLIALAGSIILMLCLFTVGAAHPVGISVLVVFGAAMVLFGTLTVVGDHRRLQIRFGPGLIRKRFLFTEIESCEEVRNPWYCGWGIRCIEHGWLFNVSGLHAVEIRMRNGKRYRIGTDDPGGLKQFIERRISGNR</sequence>
<feature type="transmembrane region" description="Helical" evidence="1">
    <location>
        <begin position="36"/>
        <end position="57"/>
    </location>
</feature>
<evidence type="ECO:0000256" key="1">
    <source>
        <dbReference type="SAM" id="Phobius"/>
    </source>
</evidence>
<evidence type="ECO:0000313" key="2">
    <source>
        <dbReference type="EMBL" id="KPJ51100.1"/>
    </source>
</evidence>
<evidence type="ECO:0008006" key="4">
    <source>
        <dbReference type="Google" id="ProtNLM"/>
    </source>
</evidence>
<keyword evidence="1" id="KW-0472">Membrane</keyword>
<comment type="caution">
    <text evidence="2">The sequence shown here is derived from an EMBL/GenBank/DDBJ whole genome shotgun (WGS) entry which is preliminary data.</text>
</comment>